<evidence type="ECO:0000313" key="2">
    <source>
        <dbReference type="EMBL" id="BCI57995.1"/>
    </source>
</evidence>
<accession>A0A7G1HNK2</accession>
<organism evidence="2">
    <name type="scientific">Helicobacter pylori</name>
    <name type="common">Campylobacter pylori</name>
    <dbReference type="NCBI Taxonomy" id="210"/>
    <lineage>
        <taxon>Bacteria</taxon>
        <taxon>Pseudomonadati</taxon>
        <taxon>Campylobacterota</taxon>
        <taxon>Epsilonproteobacteria</taxon>
        <taxon>Campylobacterales</taxon>
        <taxon>Helicobacteraceae</taxon>
        <taxon>Helicobacter</taxon>
    </lineage>
</organism>
<feature type="coiled-coil region" evidence="1">
    <location>
        <begin position="15"/>
        <end position="42"/>
    </location>
</feature>
<reference evidence="2" key="1">
    <citation type="submission" date="2020-07" db="EMBL/GenBank/DDBJ databases">
        <title>Genome sequencing reveals virulence potentials of Helicobacter pylori strain KE21 isolated from a Kenyan patient with gastric signet ring cell carcinoma.</title>
        <authorList>
            <person name="Mwangi C.N."/>
            <person name="Njoroge S."/>
            <person name="Kabamba T.E."/>
            <person name="Matsumoto T."/>
            <person name="Nyerere A."/>
            <person name="Devani S."/>
            <person name="Rajula A."/>
            <person name="Moloo Z."/>
            <person name="Revathi G."/>
            <person name="Yamaoka Y."/>
        </authorList>
    </citation>
    <scope>NUCLEOTIDE SEQUENCE</scope>
    <source>
        <strain evidence="2">HpKE21</strain>
    </source>
</reference>
<sequence>MGTLIEKWFGFSQIREELEARIGELEDENAELFTTKDKLTKENTELAYKNNKLFKENKKSEG</sequence>
<proteinExistence type="predicted"/>
<dbReference type="AlphaFoldDB" id="A0A7G1HNK2"/>
<evidence type="ECO:0000256" key="1">
    <source>
        <dbReference type="SAM" id="Coils"/>
    </source>
</evidence>
<name>A0A7G1HNK2_HELPX</name>
<protein>
    <submittedName>
        <fullName evidence="2">Uncharacterized protein</fullName>
    </submittedName>
</protein>
<dbReference type="Gene3D" id="1.20.5.1000">
    <property type="entry name" value="arf6 gtpase in complex with a specific effector, jip4"/>
    <property type="match status" value="1"/>
</dbReference>
<keyword evidence="1" id="KW-0175">Coiled coil</keyword>
<gene>
    <name evidence="2" type="ORF">HPKE_02500</name>
</gene>
<dbReference type="EMBL" id="AP023320">
    <property type="protein sequence ID" value="BCI57995.1"/>
    <property type="molecule type" value="Genomic_DNA"/>
</dbReference>